<sequence>MPELGEVAHATAILRRFLTGKVIKSVTAQDDSIVLVAPLTKSVLETSLIGHKFQSFDRHGKLFWASLEDSSMKLLMHFGMTGWVVIKGYTTEHIVMENGGDKKALEKSITNTEVIETQPQIIEAPDQEWPPRFWKFLITTEDGTEMAFIDARRLARVRLLTAETTSDLMLQEPLVRSGPDYSIPDSVHKPILTKTAFLALLKSRTAAIKSFLMDQAFFAGIGNWVADELLFQARIHPAQPTNTIPDDKAELLYDTLLYVCSYVVKVEGNTQAFPKNWLMLYRWGKTRAKKEVQKTNEGYSVSFVTVGGRTSSYVSELQKLIGTGGNKRKKAPAVKKEASREDDGEEESKYFQSKTAPKRTKRVKVEEMTISTNTTTNKTQRRTRSSIRVKTET</sequence>
<comment type="caution">
    <text evidence="1">The sequence shown here is derived from an EMBL/GenBank/DDBJ whole genome shotgun (WGS) entry which is preliminary data.</text>
</comment>
<reference evidence="1 2" key="1">
    <citation type="journal article" date="2020" name="Front. Microbiol.">
        <title>Phenotypic and Genetic Characterization of the Cheese Ripening Yeast Geotrichum candidum.</title>
        <authorList>
            <person name="Perkins V."/>
            <person name="Vignola S."/>
            <person name="Lessard M.H."/>
            <person name="Plante P.L."/>
            <person name="Corbeil J."/>
            <person name="Dugat-Bony E."/>
            <person name="Frenette M."/>
            <person name="Labrie S."/>
        </authorList>
    </citation>
    <scope>NUCLEOTIDE SEQUENCE [LARGE SCALE GENOMIC DNA]</scope>
    <source>
        <strain evidence="1 2">LMA-1147</strain>
    </source>
</reference>
<name>A0ACB6V1Y7_9ASCO</name>
<evidence type="ECO:0000313" key="2">
    <source>
        <dbReference type="Proteomes" id="UP000744676"/>
    </source>
</evidence>
<evidence type="ECO:0000313" key="1">
    <source>
        <dbReference type="EMBL" id="KAF5095320.1"/>
    </source>
</evidence>
<organism evidence="1 2">
    <name type="scientific">Geotrichum galactomycetum</name>
    <dbReference type="NCBI Taxonomy" id="27317"/>
    <lineage>
        <taxon>Eukaryota</taxon>
        <taxon>Fungi</taxon>
        <taxon>Dikarya</taxon>
        <taxon>Ascomycota</taxon>
        <taxon>Saccharomycotina</taxon>
        <taxon>Dipodascomycetes</taxon>
        <taxon>Dipodascales</taxon>
        <taxon>Dipodascaceae</taxon>
        <taxon>Geotrichum</taxon>
    </lineage>
</organism>
<dbReference type="EMBL" id="QVQA01000128">
    <property type="protein sequence ID" value="KAF5095320.1"/>
    <property type="molecule type" value="Genomic_DNA"/>
</dbReference>
<proteinExistence type="predicted"/>
<protein>
    <submittedName>
        <fullName evidence="1">Uncharacterized protein</fullName>
    </submittedName>
</protein>
<keyword evidence="2" id="KW-1185">Reference proteome</keyword>
<accession>A0ACB6V1Y7</accession>
<dbReference type="Proteomes" id="UP000744676">
    <property type="component" value="Unassembled WGS sequence"/>
</dbReference>
<gene>
    <name evidence="1" type="ORF">D0Z00_003185</name>
</gene>